<evidence type="ECO:0000313" key="3">
    <source>
        <dbReference type="Proteomes" id="UP000596742"/>
    </source>
</evidence>
<feature type="compositionally biased region" description="Basic and acidic residues" evidence="1">
    <location>
        <begin position="264"/>
        <end position="278"/>
    </location>
</feature>
<protein>
    <recommendedName>
        <fullName evidence="4">CARD domain-containing protein</fullName>
    </recommendedName>
</protein>
<accession>A0A8B6G4J6</accession>
<reference evidence="2" key="1">
    <citation type="submission" date="2018-11" db="EMBL/GenBank/DDBJ databases">
        <authorList>
            <person name="Alioto T."/>
            <person name="Alioto T."/>
        </authorList>
    </citation>
    <scope>NUCLEOTIDE SEQUENCE</scope>
</reference>
<dbReference type="Proteomes" id="UP000596742">
    <property type="component" value="Unassembled WGS sequence"/>
</dbReference>
<feature type="region of interest" description="Disordered" evidence="1">
    <location>
        <begin position="258"/>
        <end position="306"/>
    </location>
</feature>
<name>A0A8B6G4J6_MYTGA</name>
<feature type="compositionally biased region" description="Basic and acidic residues" evidence="1">
    <location>
        <begin position="296"/>
        <end position="306"/>
    </location>
</feature>
<sequence>MAQMASENNILERKFTENFTYLQKKVSCVEDIVNILIEKGVINIQDRPKYLNDNKLHKEKIDDVLQEVMTKKKFDEFIGLPEKEAVSSSTKTVIDLKTELEQQTHKIDELEAEKKKLQQDIDHLKDVQRGVRETLEKNISRIKMLKKDNNEKKQLEKDVEQLQHDLDNSNEELKKKTNYVDTLEKQYKEVVELNKNLLERSKEDRKLIKEDRKERQMDRKEREEDRKQRLMDIEQMKRDREQRDMGIKISQEISTKMDLMLSKFEQHEMTRDQNETSETKQPPTPRPNIAFNLRKNNTDKKNNNSK</sequence>
<evidence type="ECO:0000313" key="2">
    <source>
        <dbReference type="EMBL" id="VDI58460.1"/>
    </source>
</evidence>
<keyword evidence="3" id="KW-1185">Reference proteome</keyword>
<proteinExistence type="predicted"/>
<organism evidence="2 3">
    <name type="scientific">Mytilus galloprovincialis</name>
    <name type="common">Mediterranean mussel</name>
    <dbReference type="NCBI Taxonomy" id="29158"/>
    <lineage>
        <taxon>Eukaryota</taxon>
        <taxon>Metazoa</taxon>
        <taxon>Spiralia</taxon>
        <taxon>Lophotrochozoa</taxon>
        <taxon>Mollusca</taxon>
        <taxon>Bivalvia</taxon>
        <taxon>Autobranchia</taxon>
        <taxon>Pteriomorphia</taxon>
        <taxon>Mytilida</taxon>
        <taxon>Mytiloidea</taxon>
        <taxon>Mytilidae</taxon>
        <taxon>Mytilinae</taxon>
        <taxon>Mytilus</taxon>
    </lineage>
</organism>
<dbReference type="EMBL" id="UYJE01007850">
    <property type="protein sequence ID" value="VDI58460.1"/>
    <property type="molecule type" value="Genomic_DNA"/>
</dbReference>
<evidence type="ECO:0000256" key="1">
    <source>
        <dbReference type="SAM" id="MobiDB-lite"/>
    </source>
</evidence>
<comment type="caution">
    <text evidence="2">The sequence shown here is derived from an EMBL/GenBank/DDBJ whole genome shotgun (WGS) entry which is preliminary data.</text>
</comment>
<feature type="region of interest" description="Disordered" evidence="1">
    <location>
        <begin position="209"/>
        <end position="244"/>
    </location>
</feature>
<gene>
    <name evidence="2" type="ORF">MGAL_10B075225</name>
</gene>
<evidence type="ECO:0008006" key="4">
    <source>
        <dbReference type="Google" id="ProtNLM"/>
    </source>
</evidence>
<dbReference type="AlphaFoldDB" id="A0A8B6G4J6"/>
<dbReference type="OrthoDB" id="10366470at2759"/>